<proteinExistence type="predicted"/>
<organism evidence="1 2">
    <name type="scientific">Rhodococcus rhodnii LMG 5362</name>
    <dbReference type="NCBI Taxonomy" id="1273125"/>
    <lineage>
        <taxon>Bacteria</taxon>
        <taxon>Bacillati</taxon>
        <taxon>Actinomycetota</taxon>
        <taxon>Actinomycetes</taxon>
        <taxon>Mycobacteriales</taxon>
        <taxon>Nocardiaceae</taxon>
        <taxon>Rhodococcus</taxon>
    </lineage>
</organism>
<reference evidence="1 2" key="1">
    <citation type="journal article" date="2013" name="Genome Announc.">
        <title>Draft Genome Sequence of Rhodococcus rhodnii Strain LMG5362, a Symbiont of Rhodnius prolixus (Hemiptera, Reduviidae, Triatominae), the Principle Vector of Trypanosoma cruzi.</title>
        <authorList>
            <person name="Pachebat J.A."/>
            <person name="van Keulen G."/>
            <person name="Whitten M.M."/>
            <person name="Girdwood S."/>
            <person name="Del Sol R."/>
            <person name="Dyson P.J."/>
            <person name="Facey P.D."/>
        </authorList>
    </citation>
    <scope>NUCLEOTIDE SEQUENCE [LARGE SCALE GENOMIC DNA]</scope>
    <source>
        <strain evidence="1 2">LMG 5362</strain>
    </source>
</reference>
<dbReference type="EMBL" id="APMY01000113">
    <property type="protein sequence ID" value="EOM74908.1"/>
    <property type="molecule type" value="Genomic_DNA"/>
</dbReference>
<sequence>MTRHRRATRESTARSASVIGSPYATAAVRYLPA</sequence>
<comment type="caution">
    <text evidence="1">The sequence shown here is derived from an EMBL/GenBank/DDBJ whole genome shotgun (WGS) entry which is preliminary data.</text>
</comment>
<dbReference type="AlphaFoldDB" id="R7WIB1"/>
<name>R7WIB1_9NOCA</name>
<gene>
    <name evidence="1" type="ORF">Rrhod_3785</name>
</gene>
<keyword evidence="2" id="KW-1185">Reference proteome</keyword>
<accession>R7WIB1</accession>
<protein>
    <submittedName>
        <fullName evidence="1">Uncharacterized protein</fullName>
    </submittedName>
</protein>
<evidence type="ECO:0000313" key="2">
    <source>
        <dbReference type="Proteomes" id="UP000013525"/>
    </source>
</evidence>
<dbReference type="Proteomes" id="UP000013525">
    <property type="component" value="Unassembled WGS sequence"/>
</dbReference>
<evidence type="ECO:0000313" key="1">
    <source>
        <dbReference type="EMBL" id="EOM74908.1"/>
    </source>
</evidence>